<dbReference type="AlphaFoldDB" id="G8ZPA9"/>
<feature type="active site" evidence="3">
    <location>
        <position position="271"/>
    </location>
</feature>
<dbReference type="SUPFAM" id="SSF53720">
    <property type="entry name" value="ALDH-like"/>
    <property type="match status" value="1"/>
</dbReference>
<dbReference type="InParanoid" id="G8ZPA9"/>
<dbReference type="GO" id="GO:0005829">
    <property type="term" value="C:cytosol"/>
    <property type="evidence" value="ECO:0007669"/>
    <property type="project" value="EnsemblFungi"/>
</dbReference>
<evidence type="ECO:0000256" key="4">
    <source>
        <dbReference type="RuleBase" id="RU003345"/>
    </source>
</evidence>
<feature type="domain" description="Aldehyde dehydrogenase" evidence="5">
    <location>
        <begin position="35"/>
        <end position="494"/>
    </location>
</feature>
<dbReference type="GO" id="GO:0005739">
    <property type="term" value="C:mitochondrion"/>
    <property type="evidence" value="ECO:0007669"/>
    <property type="project" value="EnsemblFungi"/>
</dbReference>
<dbReference type="GeneID" id="11504453"/>
<name>G8ZPA9_TORDE</name>
<dbReference type="FunFam" id="3.40.605.10:FF:000026">
    <property type="entry name" value="Aldehyde dehydrogenase, putative"/>
    <property type="match status" value="1"/>
</dbReference>
<dbReference type="InterPro" id="IPR029510">
    <property type="entry name" value="Ald_DH_CS_GLU"/>
</dbReference>
<dbReference type="GO" id="GO:0009651">
    <property type="term" value="P:response to salt stress"/>
    <property type="evidence" value="ECO:0007669"/>
    <property type="project" value="EnsemblFungi"/>
</dbReference>
<dbReference type="FunFam" id="3.40.309.10:FF:000012">
    <property type="entry name" value="Betaine aldehyde dehydrogenase"/>
    <property type="match status" value="1"/>
</dbReference>
<reference evidence="6 7" key="1">
    <citation type="journal article" date="2011" name="Proc. Natl. Acad. Sci. U.S.A.">
        <title>Evolutionary erosion of yeast sex chromosomes by mating-type switching accidents.</title>
        <authorList>
            <person name="Gordon J.L."/>
            <person name="Armisen D."/>
            <person name="Proux-Wera E."/>
            <person name="Oheigeartaigh S.S."/>
            <person name="Byrne K.P."/>
            <person name="Wolfe K.H."/>
        </authorList>
    </citation>
    <scope>NUCLEOTIDE SEQUENCE [LARGE SCALE GENOMIC DNA]</scope>
    <source>
        <strain evidence="7">ATCC 10662 / CBS 1146 / NBRC 0425 / NCYC 2629 / NRRL Y-866</strain>
    </source>
</reference>
<dbReference type="InterPro" id="IPR016163">
    <property type="entry name" value="Ald_DH_C"/>
</dbReference>
<dbReference type="InterPro" id="IPR015590">
    <property type="entry name" value="Aldehyde_DH_dom"/>
</dbReference>
<protein>
    <recommendedName>
        <fullName evidence="5">Aldehyde dehydrogenase domain-containing protein</fullName>
    </recommendedName>
</protein>
<dbReference type="PROSITE" id="PS00070">
    <property type="entry name" value="ALDEHYDE_DEHYDR_CYS"/>
    <property type="match status" value="1"/>
</dbReference>
<dbReference type="GO" id="GO:0004030">
    <property type="term" value="F:aldehyde dehydrogenase [NAD(P)+] activity"/>
    <property type="evidence" value="ECO:0007669"/>
    <property type="project" value="EnsemblFungi"/>
</dbReference>
<dbReference type="EMBL" id="HE616743">
    <property type="protein sequence ID" value="CCE90453.1"/>
    <property type="molecule type" value="Genomic_DNA"/>
</dbReference>
<dbReference type="Gene3D" id="3.40.309.10">
    <property type="entry name" value="Aldehyde Dehydrogenase, Chain A, domain 2"/>
    <property type="match status" value="1"/>
</dbReference>
<dbReference type="FunCoup" id="G8ZPA9">
    <property type="interactions" value="1063"/>
</dbReference>
<dbReference type="CDD" id="cd07091">
    <property type="entry name" value="ALDH_F1-2_Ald2-like"/>
    <property type="match status" value="1"/>
</dbReference>
<accession>G8ZPA9</accession>
<comment type="similarity">
    <text evidence="1 4">Belongs to the aldehyde dehydrogenase family.</text>
</comment>
<evidence type="ECO:0000256" key="1">
    <source>
        <dbReference type="ARBA" id="ARBA00009986"/>
    </source>
</evidence>
<dbReference type="PANTHER" id="PTHR11699">
    <property type="entry name" value="ALDEHYDE DEHYDROGENASE-RELATED"/>
    <property type="match status" value="1"/>
</dbReference>
<dbReference type="Proteomes" id="UP000005627">
    <property type="component" value="Chromosome 2"/>
</dbReference>
<dbReference type="InterPro" id="IPR016161">
    <property type="entry name" value="Ald_DH/histidinol_DH"/>
</dbReference>
<dbReference type="STRING" id="1076872.G8ZPA9"/>
<evidence type="ECO:0000259" key="5">
    <source>
        <dbReference type="Pfam" id="PF00171"/>
    </source>
</evidence>
<dbReference type="GO" id="GO:0006740">
    <property type="term" value="P:NADPH regeneration"/>
    <property type="evidence" value="ECO:0007669"/>
    <property type="project" value="EnsemblFungi"/>
</dbReference>
<dbReference type="HOGENOM" id="CLU_005391_0_1_1"/>
<evidence type="ECO:0000256" key="2">
    <source>
        <dbReference type="ARBA" id="ARBA00023002"/>
    </source>
</evidence>
<dbReference type="OrthoDB" id="310895at2759"/>
<keyword evidence="2 4" id="KW-0560">Oxidoreductase</keyword>
<dbReference type="FunFam" id="3.40.605.10:FF:000050">
    <property type="entry name" value="Aldehyde dehydrogenase, mitochondrial"/>
    <property type="match status" value="1"/>
</dbReference>
<dbReference type="RefSeq" id="XP_003679664.1">
    <property type="nucleotide sequence ID" value="XM_003679616.1"/>
</dbReference>
<gene>
    <name evidence="6" type="primary">TDEL0B03240</name>
    <name evidence="6" type="ORF">TDEL_0B03240</name>
</gene>
<evidence type="ECO:0000313" key="6">
    <source>
        <dbReference type="EMBL" id="CCE90453.1"/>
    </source>
</evidence>
<dbReference type="GO" id="GO:0019413">
    <property type="term" value="P:acetate biosynthetic process"/>
    <property type="evidence" value="ECO:0007669"/>
    <property type="project" value="EnsemblFungi"/>
</dbReference>
<dbReference type="PROSITE" id="PS00687">
    <property type="entry name" value="ALDEHYDE_DEHYDR_GLU"/>
    <property type="match status" value="1"/>
</dbReference>
<keyword evidence="7" id="KW-1185">Reference proteome</keyword>
<dbReference type="Gene3D" id="3.40.605.10">
    <property type="entry name" value="Aldehyde Dehydrogenase, Chain A, domain 1"/>
    <property type="match status" value="1"/>
</dbReference>
<dbReference type="eggNOG" id="KOG2450">
    <property type="taxonomic scope" value="Eukaryota"/>
</dbReference>
<proteinExistence type="inferred from homology"/>
<dbReference type="InterPro" id="IPR016160">
    <property type="entry name" value="Ald_DH_CS_CYS"/>
</dbReference>
<dbReference type="InterPro" id="IPR016162">
    <property type="entry name" value="Ald_DH_N"/>
</dbReference>
<sequence>MAQYKTTAAKPVQVTLPNGLKYEQPTGLFINNEFIQAQGGETREVENPSTNEKIVDIAAGNEQDVEYAVEVAEKAFNSEWSTQDPKLRAKHLYKLADLIEENEDLIAAIETADNGKTLALSHNDIKLAINCLRDGAAYADKVDGRVINSGDTHINFTFHEPVGVCGQIIPWNFPLMMMIWKISPALAMGNTVILKPASATPLNALFVANLAKKAGFPPGTLNVIPGSGSKVGSAITNHKKIRKVAFTGSTSVGRSTAVEASKANLKKVTMELGGKSAHLVFDDVDIEKAVPNLVAGILANAGQVCSAGSRVYVQEGIYDKVVDAFKKYVEENVKVGDPFDESNYQGAITNEQQYKTILEYIKVGQEEGAKIHGGKKLDGKGYFIEPTIFYDVKGDMRIVKEEIFGPVVVVGKFKTLQEAVELANDSEYGLAAAIETTNLSTALTVSRKLQSGTVWVNTYNDFDSRVPFGGVKQSGYGREMGKEVYEAYTNVKAIRIKL</sequence>
<dbReference type="KEGG" id="tdl:TDEL_0B03240"/>
<dbReference type="Pfam" id="PF00171">
    <property type="entry name" value="Aldedh"/>
    <property type="match status" value="1"/>
</dbReference>
<evidence type="ECO:0000256" key="3">
    <source>
        <dbReference type="PROSITE-ProRule" id="PRU10007"/>
    </source>
</evidence>
<organism evidence="6 7">
    <name type="scientific">Torulaspora delbrueckii</name>
    <name type="common">Yeast</name>
    <name type="synonym">Candida colliculosa</name>
    <dbReference type="NCBI Taxonomy" id="4950"/>
    <lineage>
        <taxon>Eukaryota</taxon>
        <taxon>Fungi</taxon>
        <taxon>Dikarya</taxon>
        <taxon>Ascomycota</taxon>
        <taxon>Saccharomycotina</taxon>
        <taxon>Saccharomycetes</taxon>
        <taxon>Saccharomycetales</taxon>
        <taxon>Saccharomycetaceae</taxon>
        <taxon>Torulaspora</taxon>
    </lineage>
</organism>
<evidence type="ECO:0000313" key="7">
    <source>
        <dbReference type="Proteomes" id="UP000005627"/>
    </source>
</evidence>